<evidence type="ECO:0000313" key="1">
    <source>
        <dbReference type="EMBL" id="CCX33733.1"/>
    </source>
</evidence>
<dbReference type="Proteomes" id="UP000018144">
    <property type="component" value="Unassembled WGS sequence"/>
</dbReference>
<proteinExistence type="predicted"/>
<sequence>MDRWTDITDDSAVICANDNSKSGLGGLGLAINAVWAVHQYTPITIVLAKLNLFLGITDGKEEFLIFNLEAHW</sequence>
<protein>
    <submittedName>
        <fullName evidence="1">Uncharacterized protein</fullName>
    </submittedName>
</protein>
<dbReference type="EMBL" id="HF936162">
    <property type="protein sequence ID" value="CCX33733.1"/>
    <property type="molecule type" value="Genomic_DNA"/>
</dbReference>
<organism evidence="1 2">
    <name type="scientific">Pyronema omphalodes (strain CBS 100304)</name>
    <name type="common">Pyronema confluens</name>
    <dbReference type="NCBI Taxonomy" id="1076935"/>
    <lineage>
        <taxon>Eukaryota</taxon>
        <taxon>Fungi</taxon>
        <taxon>Dikarya</taxon>
        <taxon>Ascomycota</taxon>
        <taxon>Pezizomycotina</taxon>
        <taxon>Pezizomycetes</taxon>
        <taxon>Pezizales</taxon>
        <taxon>Pyronemataceae</taxon>
        <taxon>Pyronema</taxon>
    </lineage>
</organism>
<dbReference type="AlphaFoldDB" id="U4LWG0"/>
<accession>U4LWG0</accession>
<name>U4LWG0_PYROM</name>
<gene>
    <name evidence="1" type="ORF">PCON_01671</name>
</gene>
<reference evidence="1 2" key="1">
    <citation type="journal article" date="2013" name="PLoS Genet.">
        <title>The genome and development-dependent transcriptomes of Pyronema confluens: a window into fungal evolution.</title>
        <authorList>
            <person name="Traeger S."/>
            <person name="Altegoer F."/>
            <person name="Freitag M."/>
            <person name="Gabaldon T."/>
            <person name="Kempken F."/>
            <person name="Kumar A."/>
            <person name="Marcet-Houben M."/>
            <person name="Poggeler S."/>
            <person name="Stajich J.E."/>
            <person name="Nowrousian M."/>
        </authorList>
    </citation>
    <scope>NUCLEOTIDE SEQUENCE [LARGE SCALE GENOMIC DNA]</scope>
    <source>
        <strain evidence="2">CBS 100304</strain>
        <tissue evidence="1">Vegetative mycelium</tissue>
    </source>
</reference>
<keyword evidence="2" id="KW-1185">Reference proteome</keyword>
<evidence type="ECO:0000313" key="2">
    <source>
        <dbReference type="Proteomes" id="UP000018144"/>
    </source>
</evidence>